<evidence type="ECO:0000313" key="17">
    <source>
        <dbReference type="Proteomes" id="UP001221909"/>
    </source>
</evidence>
<dbReference type="InterPro" id="IPR006334">
    <property type="entry name" value="Glut_cys_ligase"/>
</dbReference>
<evidence type="ECO:0000256" key="12">
    <source>
        <dbReference type="ARBA" id="ARBA00023268"/>
    </source>
</evidence>
<evidence type="ECO:0000256" key="14">
    <source>
        <dbReference type="HAMAP-Rule" id="MF_00782"/>
    </source>
</evidence>
<evidence type="ECO:0000256" key="4">
    <source>
        <dbReference type="ARBA" id="ARBA00008772"/>
    </source>
</evidence>
<proteinExistence type="inferred from homology"/>
<dbReference type="Pfam" id="PF04262">
    <property type="entry name" value="Glu_cys_ligase"/>
    <property type="match status" value="2"/>
</dbReference>
<keyword evidence="10" id="KW-0460">Magnesium</keyword>
<dbReference type="EMBL" id="JAQSJE010000002">
    <property type="protein sequence ID" value="MDD0823471.1"/>
    <property type="molecule type" value="Genomic_DNA"/>
</dbReference>
<dbReference type="EC" id="6.3.2.3" evidence="14"/>
<comment type="caution">
    <text evidence="16">The sequence shown here is derived from an EMBL/GenBank/DDBJ whole genome shotgun (WGS) entry which is preliminary data.</text>
</comment>
<sequence length="758" mass="86002">MKLQQLIRENHLGLLFQQGNFGLEKESQRVDINGNIVTTPHPVVFGNRSYHPYIQTDFAESQLELITPPNTKLEDSFRWLSAIHEVVLRSLPEEEYLFPLSMPAGLPPEGQIQEAQFDNPDDVQYRKHLSAQYGKYKQMVSGIHYNFQLSPEFIEKAFALQNEYHELKSFQNALYMKLANNFLRYQWILLYLLAATPTVESQYFGKKQPLAEGQLVRSLRSSPYGYVNSDDVIVNHDSLESYVASLEEHVAQGRLIAEKEFYSNVRLRGGKKARDLLEKGIQYAEFRLFDLNPFAPYGIELKDAKFIHTFLLGMLWLEETSGQKEVEIGKQKLYQVALEDPRTETAFQAEGETILNHLLTMLEELGASQELKDVVQEKLTQLTDPTQTLNGRLIQAIEEFGSYKALGAKLAQDYKAQAFERFYALSAFDNMELSTQALFFDLIQQGIKIELLDENDQFLALKFGDHLEYVKNGNMTSHDQYISPLIMENKVVTKKVLAKAGFNVPKSVEFTRLEEAVAHYPLFEGKAVVIKPKSTNYGLGITIFQQGVNNREDFAKAIEIAFREDKEVMVEDYLVGTEYRFFVLGNKTLAVLLRVPANVIGDGISTVKELVERKNDHPLRGDGSRTPLKKIALGEIEQLQLKEQGLSINSVPAKDQLVQLRANSNISTGGDSIDMTDQMHESYKQLAVGIAHAMGAKVCGVDLIIQDLNQPAEPTLNSWGVIEANFNPMMMMHIFPYQGKSRRLTKAVINMLFPEITN</sequence>
<protein>
    <recommendedName>
        <fullName evidence="14">Glutathione biosynthesis bifunctional protein GshAB</fullName>
    </recommendedName>
    <alternativeName>
        <fullName evidence="14">Gamma-GCS-GS</fullName>
        <shortName evidence="14">GCS-GS</shortName>
    </alternativeName>
    <domain>
        <recommendedName>
            <fullName evidence="14">Glutamate--cysteine ligase</fullName>
            <ecNumber evidence="14">6.3.2.2</ecNumber>
        </recommendedName>
        <alternativeName>
            <fullName evidence="14">Gamma-ECS</fullName>
            <shortName evidence="14">GCS</shortName>
        </alternativeName>
        <alternativeName>
            <fullName evidence="14">Gamma-glutamylcysteine synthetase</fullName>
        </alternativeName>
    </domain>
    <domain>
        <recommendedName>
            <fullName evidence="14">Glutathione synthetase</fullName>
            <ecNumber evidence="14">6.3.2.3</ecNumber>
        </recommendedName>
        <alternativeName>
            <fullName evidence="14">GSH synthetase</fullName>
            <shortName evidence="14">GS</shortName>
            <shortName evidence="14">GSH-S</shortName>
            <shortName evidence="14">GSHase</shortName>
        </alternativeName>
        <alternativeName>
            <fullName evidence="14">Glutathione synthase</fullName>
        </alternativeName>
    </domain>
</protein>
<dbReference type="GO" id="GO:0004363">
    <property type="term" value="F:glutathione synthase activity"/>
    <property type="evidence" value="ECO:0007669"/>
    <property type="project" value="UniProtKB-EC"/>
</dbReference>
<comment type="catalytic activity">
    <reaction evidence="14">
        <text>gamma-L-glutamyl-L-cysteine + glycine + ATP = glutathione + ADP + phosphate + H(+)</text>
        <dbReference type="Rhea" id="RHEA:13557"/>
        <dbReference type="ChEBI" id="CHEBI:15378"/>
        <dbReference type="ChEBI" id="CHEBI:30616"/>
        <dbReference type="ChEBI" id="CHEBI:43474"/>
        <dbReference type="ChEBI" id="CHEBI:57305"/>
        <dbReference type="ChEBI" id="CHEBI:57925"/>
        <dbReference type="ChEBI" id="CHEBI:58173"/>
        <dbReference type="ChEBI" id="CHEBI:456216"/>
        <dbReference type="EC" id="6.3.2.3"/>
    </reaction>
</comment>
<evidence type="ECO:0000256" key="9">
    <source>
        <dbReference type="ARBA" id="ARBA00022840"/>
    </source>
</evidence>
<comment type="similarity">
    <text evidence="4">Belongs to the glutamate--cysteine ligase type 1 family. Type 1 subfamily.</text>
</comment>
<dbReference type="RefSeq" id="WP_273749491.1">
    <property type="nucleotide sequence ID" value="NZ_JAQSJE010000002.1"/>
</dbReference>
<evidence type="ECO:0000256" key="11">
    <source>
        <dbReference type="ARBA" id="ARBA00023211"/>
    </source>
</evidence>
<feature type="domain" description="ATP-grasp" evidence="15">
    <location>
        <begin position="494"/>
        <end position="753"/>
    </location>
</feature>
<dbReference type="HAMAP" id="MF_00782">
    <property type="entry name" value="Glut_biosynth"/>
    <property type="match status" value="1"/>
</dbReference>
<evidence type="ECO:0000256" key="2">
    <source>
        <dbReference type="ARBA" id="ARBA00001946"/>
    </source>
</evidence>
<keyword evidence="6 14" id="KW-0317">Glutathione biosynthesis</keyword>
<dbReference type="InterPro" id="IPR011095">
    <property type="entry name" value="Dala_Dala_lig_C"/>
</dbReference>
<dbReference type="Proteomes" id="UP001221909">
    <property type="component" value="Unassembled WGS sequence"/>
</dbReference>
<evidence type="ECO:0000256" key="6">
    <source>
        <dbReference type="ARBA" id="ARBA00022684"/>
    </source>
</evidence>
<dbReference type="SUPFAM" id="SSF55931">
    <property type="entry name" value="Glutamine synthetase/guanido kinase"/>
    <property type="match status" value="1"/>
</dbReference>
<dbReference type="PANTHER" id="PTHR38761">
    <property type="entry name" value="GLUTAMATE--CYSTEINE LIGASE"/>
    <property type="match status" value="1"/>
</dbReference>
<dbReference type="SUPFAM" id="SSF56059">
    <property type="entry name" value="Glutathione synthetase ATP-binding domain-like"/>
    <property type="match status" value="1"/>
</dbReference>
<dbReference type="Pfam" id="PF07478">
    <property type="entry name" value="Dala_Dala_lig_C"/>
    <property type="match status" value="1"/>
</dbReference>
<evidence type="ECO:0000259" key="15">
    <source>
        <dbReference type="PROSITE" id="PS50975"/>
    </source>
</evidence>
<evidence type="ECO:0000256" key="13">
    <source>
        <dbReference type="ARBA" id="ARBA00048819"/>
    </source>
</evidence>
<name>A0ABT5MMQ8_9PAST</name>
<keyword evidence="5 14" id="KW-0436">Ligase</keyword>
<accession>A0ABT5MMQ8</accession>
<evidence type="ECO:0000256" key="10">
    <source>
        <dbReference type="ARBA" id="ARBA00022842"/>
    </source>
</evidence>
<gene>
    <name evidence="14 16" type="primary">gshAB</name>
    <name evidence="14" type="synonym">gshF</name>
    <name evidence="16" type="ORF">PTQ27_03160</name>
</gene>
<dbReference type="PROSITE" id="PS50975">
    <property type="entry name" value="ATP_GRASP"/>
    <property type="match status" value="1"/>
</dbReference>
<dbReference type="InterPro" id="IPR040657">
    <property type="entry name" value="GshAB_ATP-grasp"/>
</dbReference>
<dbReference type="EC" id="6.3.2.2" evidence="14"/>
<comment type="function">
    <text evidence="14">Synthesizes glutathione from L-glutamate and L-cysteine via gamma-L-glutamyl-L-cysteine.</text>
</comment>
<dbReference type="InterPro" id="IPR014746">
    <property type="entry name" value="Gln_synth/guanido_kin_cat_dom"/>
</dbReference>
<keyword evidence="7" id="KW-0479">Metal-binding</keyword>
<evidence type="ECO:0000256" key="8">
    <source>
        <dbReference type="ARBA" id="ARBA00022741"/>
    </source>
</evidence>
<feature type="region of interest" description="Glutamate--cysteine ligase" evidence="14">
    <location>
        <begin position="1"/>
        <end position="337"/>
    </location>
</feature>
<dbReference type="NCBIfam" id="NF002688">
    <property type="entry name" value="PRK02471.1"/>
    <property type="match status" value="1"/>
</dbReference>
<dbReference type="Pfam" id="PF18419">
    <property type="entry name" value="ATP-grasp_6"/>
    <property type="match status" value="1"/>
</dbReference>
<evidence type="ECO:0000256" key="5">
    <source>
        <dbReference type="ARBA" id="ARBA00022598"/>
    </source>
</evidence>
<dbReference type="Gene3D" id="3.30.470.20">
    <property type="entry name" value="ATP-grasp fold, B domain"/>
    <property type="match status" value="2"/>
</dbReference>
<comment type="catalytic activity">
    <reaction evidence="13 14">
        <text>L-cysteine + L-glutamate + ATP = gamma-L-glutamyl-L-cysteine + ADP + phosphate + H(+)</text>
        <dbReference type="Rhea" id="RHEA:13285"/>
        <dbReference type="ChEBI" id="CHEBI:15378"/>
        <dbReference type="ChEBI" id="CHEBI:29985"/>
        <dbReference type="ChEBI" id="CHEBI:30616"/>
        <dbReference type="ChEBI" id="CHEBI:35235"/>
        <dbReference type="ChEBI" id="CHEBI:43474"/>
        <dbReference type="ChEBI" id="CHEBI:58173"/>
        <dbReference type="ChEBI" id="CHEBI:456216"/>
        <dbReference type="EC" id="6.3.2.2"/>
    </reaction>
</comment>
<dbReference type="PANTHER" id="PTHR38761:SF1">
    <property type="entry name" value="GLUTAMATE--CYSTEINE LIGASE"/>
    <property type="match status" value="1"/>
</dbReference>
<dbReference type="InterPro" id="IPR011761">
    <property type="entry name" value="ATP-grasp"/>
</dbReference>
<keyword evidence="17" id="KW-1185">Reference proteome</keyword>
<dbReference type="NCBIfam" id="TIGR01435">
    <property type="entry name" value="glu_cys_lig_rel"/>
    <property type="match status" value="1"/>
</dbReference>
<comment type="cofactor">
    <cofactor evidence="2">
        <name>Mg(2+)</name>
        <dbReference type="ChEBI" id="CHEBI:18420"/>
    </cofactor>
</comment>
<dbReference type="GO" id="GO:0004357">
    <property type="term" value="F:glutamate-cysteine ligase activity"/>
    <property type="evidence" value="ECO:0007669"/>
    <property type="project" value="UniProtKB-EC"/>
</dbReference>
<evidence type="ECO:0000256" key="7">
    <source>
        <dbReference type="ARBA" id="ARBA00022723"/>
    </source>
</evidence>
<dbReference type="InterPro" id="IPR007370">
    <property type="entry name" value="Glu_cys_ligase"/>
</dbReference>
<evidence type="ECO:0000256" key="3">
    <source>
        <dbReference type="ARBA" id="ARBA00005006"/>
    </source>
</evidence>
<dbReference type="Gene3D" id="3.30.590.20">
    <property type="match status" value="1"/>
</dbReference>
<keyword evidence="12 14" id="KW-0511">Multifunctional enzyme</keyword>
<keyword evidence="11" id="KW-0464">Manganese</keyword>
<reference evidence="16 17" key="1">
    <citation type="submission" date="2023-02" db="EMBL/GenBank/DDBJ databases">
        <title>Mannheimia cairiniae sp. nov., a novel species of Mannheimia obtained from moscovy ducks (Cairina moschata) and reclassification of Mannheimia ovis as heterotypic synonym of Mannheimia pernigra.</title>
        <authorList>
            <person name="Christensen H."/>
        </authorList>
    </citation>
    <scope>NUCLEOTIDE SEQUENCE [LARGE SCALE GENOMIC DNA]</scope>
    <source>
        <strain evidence="16 17">AT1</strain>
    </source>
</reference>
<evidence type="ECO:0000256" key="1">
    <source>
        <dbReference type="ARBA" id="ARBA00001936"/>
    </source>
</evidence>
<keyword evidence="8 14" id="KW-0547">Nucleotide-binding</keyword>
<evidence type="ECO:0000313" key="16">
    <source>
        <dbReference type="EMBL" id="MDD0823471.1"/>
    </source>
</evidence>
<dbReference type="InterPro" id="IPR006335">
    <property type="entry name" value="Glut_biosynth"/>
</dbReference>
<keyword evidence="9 14" id="KW-0067">ATP-binding</keyword>
<organism evidence="16 17">
    <name type="scientific">Mannheimia cairinae</name>
    <dbReference type="NCBI Taxonomy" id="3025936"/>
    <lineage>
        <taxon>Bacteria</taxon>
        <taxon>Pseudomonadati</taxon>
        <taxon>Pseudomonadota</taxon>
        <taxon>Gammaproteobacteria</taxon>
        <taxon>Pasteurellales</taxon>
        <taxon>Pasteurellaceae</taxon>
        <taxon>Mannheimia</taxon>
    </lineage>
</organism>
<comment type="similarity">
    <text evidence="14">In the N-terminal section; belongs to the glutamate--cysteine ligase type 1 family. Type 2 subfamily.</text>
</comment>
<comment type="cofactor">
    <cofactor evidence="1">
        <name>Mn(2+)</name>
        <dbReference type="ChEBI" id="CHEBI:29035"/>
    </cofactor>
</comment>
<comment type="pathway">
    <text evidence="3 14">Sulfur metabolism; glutathione biosynthesis; glutathione from L-cysteine and L-glutamate: step 1/2.</text>
</comment>
<comment type="subunit">
    <text evidence="14">Monomer.</text>
</comment>
<comment type="pathway">
    <text evidence="14">Sulfur metabolism; glutathione biosynthesis; glutathione from L-cysteine and L-glutamate: step 2/2.</text>
</comment>